<proteinExistence type="predicted"/>
<dbReference type="HOGENOM" id="CLU_3237771_0_0_10"/>
<name>E7RQ46_9BACT</name>
<accession>E7RQ46</accession>
<organism evidence="1 2">
    <name type="scientific">Hoylesella oralis ATCC 33269</name>
    <dbReference type="NCBI Taxonomy" id="873533"/>
    <lineage>
        <taxon>Bacteria</taxon>
        <taxon>Pseudomonadati</taxon>
        <taxon>Bacteroidota</taxon>
        <taxon>Bacteroidia</taxon>
        <taxon>Bacteroidales</taxon>
        <taxon>Prevotellaceae</taxon>
        <taxon>Hoylesella</taxon>
    </lineage>
</organism>
<dbReference type="AlphaFoldDB" id="E7RQ46"/>
<sequence>MLMMFVYYITQIFDFSIEKTIFIGLVFANSGVSSDKRVFLQGG</sequence>
<dbReference type="Proteomes" id="UP000005580">
    <property type="component" value="Unassembled WGS sequence"/>
</dbReference>
<comment type="caution">
    <text evidence="1">The sequence shown here is derived from an EMBL/GenBank/DDBJ whole genome shotgun (WGS) entry which is preliminary data.</text>
</comment>
<dbReference type="EMBL" id="AEPE02000004">
    <property type="protein sequence ID" value="EFZ37239.1"/>
    <property type="molecule type" value="Genomic_DNA"/>
</dbReference>
<evidence type="ECO:0000313" key="1">
    <source>
        <dbReference type="EMBL" id="EFZ37239.1"/>
    </source>
</evidence>
<gene>
    <name evidence="1" type="ORF">HMPREF0663_11297</name>
</gene>
<reference evidence="1" key="1">
    <citation type="submission" date="2011-01" db="EMBL/GenBank/DDBJ databases">
        <authorList>
            <person name="Muzny D."/>
            <person name="Qin X."/>
            <person name="Buhay C."/>
            <person name="Dugan-Rocha S."/>
            <person name="Ding Y."/>
            <person name="Chen G."/>
            <person name="Hawes A."/>
            <person name="Holder M."/>
            <person name="Jhangiani S."/>
            <person name="Johnson A."/>
            <person name="Khan Z."/>
            <person name="Li Z."/>
            <person name="Liu W."/>
            <person name="Liu X."/>
            <person name="Perez L."/>
            <person name="Shen H."/>
            <person name="Wang Q."/>
            <person name="Watt J."/>
            <person name="Xi L."/>
            <person name="Xin Y."/>
            <person name="Zhou J."/>
            <person name="Deng J."/>
            <person name="Jiang H."/>
            <person name="Liu Y."/>
            <person name="Qu J."/>
            <person name="Song X.-Z."/>
            <person name="Zhang L."/>
            <person name="Villasana D."/>
            <person name="Johnson A."/>
            <person name="Liu J."/>
            <person name="Liyanage D."/>
            <person name="Lorensuhewa L."/>
            <person name="Robinson T."/>
            <person name="Song A."/>
            <person name="Song B.-B."/>
            <person name="Dinh H."/>
            <person name="Thornton R."/>
            <person name="Coyle M."/>
            <person name="Francisco L."/>
            <person name="Jackson L."/>
            <person name="Javaid M."/>
            <person name="Korchina V."/>
            <person name="Kovar C."/>
            <person name="Mata R."/>
            <person name="Mathew T."/>
            <person name="Ngo R."/>
            <person name="Nguyen L."/>
            <person name="Nguyen N."/>
            <person name="Okwuonu G."/>
            <person name="Ongeri F."/>
            <person name="Pham C."/>
            <person name="Simmons D."/>
            <person name="Wilczek-Boney K."/>
            <person name="Hale W."/>
            <person name="Jakkamsetti A."/>
            <person name="Pham P."/>
            <person name="Ruth R."/>
            <person name="San Lucas F."/>
            <person name="Warren J."/>
            <person name="Zhang J."/>
            <person name="Zhao Z."/>
            <person name="Zhou C."/>
            <person name="Zhu D."/>
            <person name="Lee S."/>
            <person name="Bess C."/>
            <person name="Blankenburg K."/>
            <person name="Forbes L."/>
            <person name="Fu Q."/>
            <person name="Gubbala S."/>
            <person name="Hirani K."/>
            <person name="Jayaseelan J.C."/>
            <person name="Lara F."/>
            <person name="Munidasa M."/>
            <person name="Palculict T."/>
            <person name="Patil S."/>
            <person name="Pu L.-L."/>
            <person name="Saada N."/>
            <person name="Tang L."/>
            <person name="Weissenberger G."/>
            <person name="Zhu Y."/>
            <person name="Hemphill L."/>
            <person name="Shang Y."/>
            <person name="Youmans B."/>
            <person name="Ayvaz T."/>
            <person name="Ross M."/>
            <person name="Santibanez J."/>
            <person name="Aqrawi P."/>
            <person name="Gross S."/>
            <person name="Joshi V."/>
            <person name="Fowler G."/>
            <person name="Nazareth L."/>
            <person name="Reid J."/>
            <person name="Worley K."/>
            <person name="Petrosino J."/>
            <person name="Highlander S."/>
            <person name="Gibbs R."/>
        </authorList>
    </citation>
    <scope>NUCLEOTIDE SEQUENCE [LARGE SCALE GENOMIC DNA]</scope>
    <source>
        <strain evidence="1">ATCC 33269</strain>
    </source>
</reference>
<keyword evidence="2" id="KW-1185">Reference proteome</keyword>
<evidence type="ECO:0000313" key="2">
    <source>
        <dbReference type="Proteomes" id="UP000005580"/>
    </source>
</evidence>
<protein>
    <submittedName>
        <fullName evidence="1">Uncharacterized protein</fullName>
    </submittedName>
</protein>